<keyword evidence="3 9" id="KW-0813">Transport</keyword>
<dbReference type="PANTHER" id="PTHR21094">
    <property type="entry name" value="GOS-28 SNARE- RELATED"/>
    <property type="match status" value="1"/>
</dbReference>
<comment type="function">
    <text evidence="9">Involved in transport from the ER to the Golgi apparatus as well as in intra-Golgi transport. It belongs to a super-family of proteins called t-SNAREs or soluble NSF (N-ethylmaleimide-sensitive factor) attachment protein receptor.</text>
</comment>
<evidence type="ECO:0000256" key="7">
    <source>
        <dbReference type="ARBA" id="ARBA00023034"/>
    </source>
</evidence>
<dbReference type="PIRSF" id="PIRSF027109">
    <property type="entry name" value="Golgi_SNARE"/>
    <property type="match status" value="1"/>
</dbReference>
<dbReference type="OrthoDB" id="422156at2759"/>
<dbReference type="GO" id="GO:0006888">
    <property type="term" value="P:endoplasmic reticulum to Golgi vesicle-mediated transport"/>
    <property type="evidence" value="ECO:0007669"/>
    <property type="project" value="InterPro"/>
</dbReference>
<evidence type="ECO:0000256" key="10">
    <source>
        <dbReference type="SAM" id="MobiDB-lite"/>
    </source>
</evidence>
<comment type="similarity">
    <text evidence="2 9">Belongs to the GOSR1 family.</text>
</comment>
<dbReference type="InterPro" id="IPR023601">
    <property type="entry name" value="Golgi_SNAP_su1"/>
</dbReference>
<comment type="caution">
    <text evidence="12">The sequence shown here is derived from an EMBL/GenBank/DDBJ whole genome shotgun (WGS) entry which is preliminary data.</text>
</comment>
<dbReference type="GO" id="GO:0005797">
    <property type="term" value="C:Golgi medial cisterna"/>
    <property type="evidence" value="ECO:0007669"/>
    <property type="project" value="TreeGrafter"/>
</dbReference>
<feature type="region of interest" description="Disordered" evidence="10">
    <location>
        <begin position="26"/>
        <end position="45"/>
    </location>
</feature>
<dbReference type="GO" id="GO:0048219">
    <property type="term" value="P:inter-Golgi cisterna vesicle-mediated transport"/>
    <property type="evidence" value="ECO:0007669"/>
    <property type="project" value="TreeGrafter"/>
</dbReference>
<dbReference type="Pfam" id="PF12352">
    <property type="entry name" value="V-SNARE_C"/>
    <property type="match status" value="1"/>
</dbReference>
<sequence>MSSPSFAQTRGQALNLEKQTDAQLSKYSSFQNTSSTSATEEETSIEQSINELLDKRDQIISALNRISESDLSLSTSKLQQLQRHKEIFQEHKSIYDKIKATIKDDRNRNNLLFSVRSDIDAHKQRNVSSGNGGSSQDANNYINEERVRVDSANSFAERLLQQAYTTRDELFSQRNYLNNAQSTMMNTIQTIPGINVLISRINTRRRRDTLILASVISVCIIVIFLY</sequence>
<dbReference type="PANTHER" id="PTHR21094:SF2">
    <property type="entry name" value="GOLGI SNAP RECEPTOR COMPLEX MEMBER 1"/>
    <property type="match status" value="1"/>
</dbReference>
<comment type="subcellular location">
    <subcellularLocation>
        <location evidence="1">Golgi apparatus membrane</location>
        <topology evidence="1">Single-pass type IV membrane protein</topology>
    </subcellularLocation>
</comment>
<organism evidence="12 13">
    <name type="scientific">[Candida] railenensis</name>
    <dbReference type="NCBI Taxonomy" id="45579"/>
    <lineage>
        <taxon>Eukaryota</taxon>
        <taxon>Fungi</taxon>
        <taxon>Dikarya</taxon>
        <taxon>Ascomycota</taxon>
        <taxon>Saccharomycotina</taxon>
        <taxon>Pichiomycetes</taxon>
        <taxon>Debaryomycetaceae</taxon>
        <taxon>Kurtzmaniella</taxon>
    </lineage>
</organism>
<keyword evidence="9" id="KW-0931">ER-Golgi transport</keyword>
<feature type="transmembrane region" description="Helical" evidence="11">
    <location>
        <begin position="209"/>
        <end position="225"/>
    </location>
</feature>
<keyword evidence="8 9" id="KW-0472">Membrane</keyword>
<keyword evidence="12" id="KW-0675">Receptor</keyword>
<evidence type="ECO:0000256" key="11">
    <source>
        <dbReference type="SAM" id="Phobius"/>
    </source>
</evidence>
<keyword evidence="6 11" id="KW-1133">Transmembrane helix</keyword>
<name>A0A9P0QRX8_9ASCO</name>
<proteinExistence type="inferred from homology"/>
<evidence type="ECO:0000256" key="5">
    <source>
        <dbReference type="ARBA" id="ARBA00022927"/>
    </source>
</evidence>
<dbReference type="GO" id="GO:0031201">
    <property type="term" value="C:SNARE complex"/>
    <property type="evidence" value="ECO:0007669"/>
    <property type="project" value="TreeGrafter"/>
</dbReference>
<evidence type="ECO:0000313" key="12">
    <source>
        <dbReference type="EMBL" id="CAH2353852.1"/>
    </source>
</evidence>
<evidence type="ECO:0000313" key="13">
    <source>
        <dbReference type="Proteomes" id="UP000837801"/>
    </source>
</evidence>
<evidence type="ECO:0000256" key="6">
    <source>
        <dbReference type="ARBA" id="ARBA00022989"/>
    </source>
</evidence>
<evidence type="ECO:0000256" key="8">
    <source>
        <dbReference type="ARBA" id="ARBA00023136"/>
    </source>
</evidence>
<dbReference type="GO" id="GO:0005801">
    <property type="term" value="C:cis-Golgi network"/>
    <property type="evidence" value="ECO:0007669"/>
    <property type="project" value="InterPro"/>
</dbReference>
<reference evidence="12" key="1">
    <citation type="submission" date="2022-03" db="EMBL/GenBank/DDBJ databases">
        <authorList>
            <person name="Legras J.-L."/>
            <person name="Devillers H."/>
            <person name="Grondin C."/>
        </authorList>
    </citation>
    <scope>NUCLEOTIDE SEQUENCE</scope>
    <source>
        <strain evidence="12">CLIB 1423</strain>
    </source>
</reference>
<gene>
    <name evidence="12" type="ORF">CLIB1423_13S00254</name>
</gene>
<dbReference type="GO" id="GO:0005484">
    <property type="term" value="F:SNAP receptor activity"/>
    <property type="evidence" value="ECO:0007669"/>
    <property type="project" value="TreeGrafter"/>
</dbReference>
<feature type="compositionally biased region" description="Polar residues" evidence="10">
    <location>
        <begin position="1"/>
        <end position="12"/>
    </location>
</feature>
<dbReference type="EMBL" id="CAKXYY010000013">
    <property type="protein sequence ID" value="CAH2353852.1"/>
    <property type="molecule type" value="Genomic_DNA"/>
</dbReference>
<accession>A0A9P0QRX8</accession>
<protein>
    <recommendedName>
        <fullName evidence="9">Golgi SNAP receptor complex member 1</fullName>
    </recommendedName>
</protein>
<evidence type="ECO:0000256" key="3">
    <source>
        <dbReference type="ARBA" id="ARBA00022448"/>
    </source>
</evidence>
<evidence type="ECO:0000256" key="4">
    <source>
        <dbReference type="ARBA" id="ARBA00022692"/>
    </source>
</evidence>
<feature type="region of interest" description="Disordered" evidence="10">
    <location>
        <begin position="1"/>
        <end position="20"/>
    </location>
</feature>
<keyword evidence="7 9" id="KW-0333">Golgi apparatus</keyword>
<dbReference type="GO" id="GO:0015031">
    <property type="term" value="P:protein transport"/>
    <property type="evidence" value="ECO:0007669"/>
    <property type="project" value="UniProtKB-KW"/>
</dbReference>
<evidence type="ECO:0000256" key="9">
    <source>
        <dbReference type="PIRNR" id="PIRNR027109"/>
    </source>
</evidence>
<keyword evidence="5 9" id="KW-0653">Protein transport</keyword>
<dbReference type="GO" id="GO:0000139">
    <property type="term" value="C:Golgi membrane"/>
    <property type="evidence" value="ECO:0007669"/>
    <property type="project" value="UniProtKB-SubCell"/>
</dbReference>
<comment type="subunit">
    <text evidence="9">Component of several multiprotein Golgi SNARE complexes.</text>
</comment>
<keyword evidence="13" id="KW-1185">Reference proteome</keyword>
<keyword evidence="4 11" id="KW-0812">Transmembrane</keyword>
<dbReference type="AlphaFoldDB" id="A0A9P0QRX8"/>
<evidence type="ECO:0000256" key="1">
    <source>
        <dbReference type="ARBA" id="ARBA00004409"/>
    </source>
</evidence>
<dbReference type="Proteomes" id="UP000837801">
    <property type="component" value="Unassembled WGS sequence"/>
</dbReference>
<evidence type="ECO:0000256" key="2">
    <source>
        <dbReference type="ARBA" id="ARBA00008473"/>
    </source>
</evidence>
<dbReference type="GO" id="GO:0006906">
    <property type="term" value="P:vesicle fusion"/>
    <property type="evidence" value="ECO:0007669"/>
    <property type="project" value="TreeGrafter"/>
</dbReference>